<dbReference type="InterPro" id="IPR050237">
    <property type="entry name" value="ATP-dep_AMP-bd_enzyme"/>
</dbReference>
<dbReference type="PROSITE" id="PS00455">
    <property type="entry name" value="AMP_BINDING"/>
    <property type="match status" value="1"/>
</dbReference>
<dbReference type="InterPro" id="IPR025110">
    <property type="entry name" value="AMP-bd_C"/>
</dbReference>
<dbReference type="AlphaFoldDB" id="A0A1G4WN55"/>
<protein>
    <submittedName>
        <fullName evidence="3">Fatty-acyl-CoA synthase</fullName>
    </submittedName>
</protein>
<dbReference type="Pfam" id="PF00501">
    <property type="entry name" value="AMP-binding"/>
    <property type="match status" value="1"/>
</dbReference>
<evidence type="ECO:0000259" key="1">
    <source>
        <dbReference type="Pfam" id="PF00501"/>
    </source>
</evidence>
<dbReference type="InterPro" id="IPR042099">
    <property type="entry name" value="ANL_N_sf"/>
</dbReference>
<dbReference type="InterPro" id="IPR045851">
    <property type="entry name" value="AMP-bd_C_sf"/>
</dbReference>
<organism evidence="3 4">
    <name type="scientific">Mycolicibacterium fluoranthenivorans</name>
    <dbReference type="NCBI Taxonomy" id="258505"/>
    <lineage>
        <taxon>Bacteria</taxon>
        <taxon>Bacillati</taxon>
        <taxon>Actinomycetota</taxon>
        <taxon>Actinomycetes</taxon>
        <taxon>Mycobacteriales</taxon>
        <taxon>Mycobacteriaceae</taxon>
        <taxon>Mycolicibacterium</taxon>
    </lineage>
</organism>
<dbReference type="Pfam" id="PF13193">
    <property type="entry name" value="AMP-binding_C"/>
    <property type="match status" value="1"/>
</dbReference>
<dbReference type="STRING" id="1502745.SAMN02799620_04061"/>
<dbReference type="GO" id="GO:0016877">
    <property type="term" value="F:ligase activity, forming carbon-sulfur bonds"/>
    <property type="evidence" value="ECO:0007669"/>
    <property type="project" value="UniProtKB-ARBA"/>
</dbReference>
<dbReference type="InterPro" id="IPR000873">
    <property type="entry name" value="AMP-dep_synth/lig_dom"/>
</dbReference>
<feature type="domain" description="AMP-binding enzyme C-terminal" evidence="2">
    <location>
        <begin position="416"/>
        <end position="498"/>
    </location>
</feature>
<name>A0A1G4WN55_9MYCO</name>
<proteinExistence type="predicted"/>
<gene>
    <name evidence="3" type="ORF">SAMN02799620_04061</name>
</gene>
<dbReference type="SUPFAM" id="SSF56801">
    <property type="entry name" value="Acetyl-CoA synthetase-like"/>
    <property type="match status" value="1"/>
</dbReference>
<sequence>MGALKRNKNKPVLFLGDTTLTGGQLAERISQYIQAFEALGAGTGAAVGLLSLNRPEVLMIIGAGQTQGYRRTALHPLGSLDDHAYVLTDAGVSTLVIDPTPAFVERALGLLEKVPSLRQVLTIGPVPQALAGVATDLAAEAATYDPQPLVAADLAPDHVGGLTYTGGTTGKPKGVIGTVQSITTMTTIQLAEWEWPQHPKFLMCTPLSHAGAAFFVPTIIKGGELVVLTKFDPAEVLRVIEEQKITATMLVPSMIYALMDHPDSHTRDLSSLETVYYGASAMNPVRLKEAIDRFGPIFAQYYGQSEAPMVITYLAKDDHDEKRLTSCGRPTLFARVALLGDDGNPVPQGEVGEICVSGPLLSGGYWNLPDATADTFKDGWMHTGDLAREDEDGFYFIVDRTKDMIVTGGFNVFPREVEDVIAEHPAIAQVCVIGTPDEKWGEAVTAVVVLRPGAPSDEAAVSAMTVEIQSAVKDRKGSVQSPKQVIVVDAVPVTALGKPDKKAVRAQFWAGAARSVG</sequence>
<accession>A0A1G4WN55</accession>
<dbReference type="Proteomes" id="UP000199707">
    <property type="component" value="Unassembled WGS sequence"/>
</dbReference>
<dbReference type="InterPro" id="IPR020845">
    <property type="entry name" value="AMP-binding_CS"/>
</dbReference>
<dbReference type="EMBL" id="FMUB01000008">
    <property type="protein sequence ID" value="SCX26174.1"/>
    <property type="molecule type" value="Genomic_DNA"/>
</dbReference>
<dbReference type="PANTHER" id="PTHR43767:SF7">
    <property type="entry name" value="MEDIUM_LONG-CHAIN-FATTY-ACID--COA LIGASE FADD8"/>
    <property type="match status" value="1"/>
</dbReference>
<reference evidence="4" key="1">
    <citation type="submission" date="2016-10" db="EMBL/GenBank/DDBJ databases">
        <authorList>
            <person name="Varghese N."/>
            <person name="Submissions S."/>
        </authorList>
    </citation>
    <scope>NUCLEOTIDE SEQUENCE [LARGE SCALE GENOMIC DNA]</scope>
    <source>
        <strain evidence="4">UNC267MFSha1.1M11</strain>
    </source>
</reference>
<feature type="domain" description="AMP-dependent synthetase/ligase" evidence="1">
    <location>
        <begin position="5"/>
        <end position="366"/>
    </location>
</feature>
<evidence type="ECO:0000313" key="4">
    <source>
        <dbReference type="Proteomes" id="UP000199707"/>
    </source>
</evidence>
<evidence type="ECO:0000259" key="2">
    <source>
        <dbReference type="Pfam" id="PF13193"/>
    </source>
</evidence>
<dbReference type="NCBIfam" id="NF004838">
    <property type="entry name" value="PRK06188.1"/>
    <property type="match status" value="1"/>
</dbReference>
<dbReference type="Gene3D" id="3.30.300.30">
    <property type="match status" value="1"/>
</dbReference>
<dbReference type="Gene3D" id="3.40.50.12780">
    <property type="entry name" value="N-terminal domain of ligase-like"/>
    <property type="match status" value="1"/>
</dbReference>
<evidence type="ECO:0000313" key="3">
    <source>
        <dbReference type="EMBL" id="SCX26174.1"/>
    </source>
</evidence>
<dbReference type="PANTHER" id="PTHR43767">
    <property type="entry name" value="LONG-CHAIN-FATTY-ACID--COA LIGASE"/>
    <property type="match status" value="1"/>
</dbReference>